<dbReference type="Proteomes" id="UP001424459">
    <property type="component" value="Unassembled WGS sequence"/>
</dbReference>
<protein>
    <submittedName>
        <fullName evidence="3">Serine hydrolase</fullName>
    </submittedName>
</protein>
<dbReference type="RefSeq" id="WP_344697498.1">
    <property type="nucleotide sequence ID" value="NZ_BAABBR010000001.1"/>
</dbReference>
<dbReference type="InterPro" id="IPR050789">
    <property type="entry name" value="Diverse_Enzym_Activities"/>
</dbReference>
<feature type="signal peptide" evidence="1">
    <location>
        <begin position="1"/>
        <end position="19"/>
    </location>
</feature>
<dbReference type="PANTHER" id="PTHR43283">
    <property type="entry name" value="BETA-LACTAMASE-RELATED"/>
    <property type="match status" value="1"/>
</dbReference>
<dbReference type="SUPFAM" id="SSF56601">
    <property type="entry name" value="beta-lactamase/transpeptidase-like"/>
    <property type="match status" value="1"/>
</dbReference>
<dbReference type="GO" id="GO:0016787">
    <property type="term" value="F:hydrolase activity"/>
    <property type="evidence" value="ECO:0007669"/>
    <property type="project" value="UniProtKB-KW"/>
</dbReference>
<dbReference type="PANTHER" id="PTHR43283:SF14">
    <property type="entry name" value="BLL8153 PROTEIN"/>
    <property type="match status" value="1"/>
</dbReference>
<evidence type="ECO:0000313" key="3">
    <source>
        <dbReference type="EMBL" id="GAA4043330.1"/>
    </source>
</evidence>
<evidence type="ECO:0000256" key="1">
    <source>
        <dbReference type="SAM" id="SignalP"/>
    </source>
</evidence>
<dbReference type="Pfam" id="PF00144">
    <property type="entry name" value="Beta-lactamase"/>
    <property type="match status" value="1"/>
</dbReference>
<dbReference type="EMBL" id="BAABBR010000001">
    <property type="protein sequence ID" value="GAA4043330.1"/>
    <property type="molecule type" value="Genomic_DNA"/>
</dbReference>
<feature type="chain" id="PRO_5046143932" evidence="1">
    <location>
        <begin position="20"/>
        <end position="382"/>
    </location>
</feature>
<dbReference type="InterPro" id="IPR012338">
    <property type="entry name" value="Beta-lactam/transpept-like"/>
</dbReference>
<keyword evidence="1" id="KW-0732">Signal</keyword>
<proteinExistence type="predicted"/>
<keyword evidence="3" id="KW-0378">Hydrolase</keyword>
<accession>A0ABP7UI42</accession>
<feature type="domain" description="Beta-lactamase-related" evidence="2">
    <location>
        <begin position="84"/>
        <end position="359"/>
    </location>
</feature>
<evidence type="ECO:0000313" key="4">
    <source>
        <dbReference type="Proteomes" id="UP001424459"/>
    </source>
</evidence>
<sequence>MPFTLLAAAALLVAAPAPAQTPVDPATAERLRAAGAEVLFWNQAQRDRNFRAMEQVFPTATVEAGSKVRLLPKGKPLPLPAADVTRFMATTNAAGLLVLQDGKVRLERYARGFGPTGRWTSFSVAKSLTSTLFGAAIADGKLALTDPVTRFVPELKGSAYDGVTVQQLLTMSSGAKWNEDYTDPKSDVARMFSLRTPLGEDVIADYMKRLPRAAAPGSTFHYNTGETNLAGTVLARAVGEPINRYASRRIWQRFGMEADAAWQVDAHGAPIAGCCIAMRLKDYGRLGQLMLEDGHGLLAPGWVRDATAIHQRFERPGSGYGYFWWIEPNGYRASGIFGQSIWVRPKDRLVIVALSAWPSALSDKLGSQRAAFFDQIAAAARR</sequence>
<dbReference type="Gene3D" id="3.40.710.10">
    <property type="entry name" value="DD-peptidase/beta-lactamase superfamily"/>
    <property type="match status" value="1"/>
</dbReference>
<reference evidence="4" key="1">
    <citation type="journal article" date="2019" name="Int. J. Syst. Evol. Microbiol.">
        <title>The Global Catalogue of Microorganisms (GCM) 10K type strain sequencing project: providing services to taxonomists for standard genome sequencing and annotation.</title>
        <authorList>
            <consortium name="The Broad Institute Genomics Platform"/>
            <consortium name="The Broad Institute Genome Sequencing Center for Infectious Disease"/>
            <person name="Wu L."/>
            <person name="Ma J."/>
        </authorList>
    </citation>
    <scope>NUCLEOTIDE SEQUENCE [LARGE SCALE GENOMIC DNA]</scope>
    <source>
        <strain evidence="4">JCM 17564</strain>
    </source>
</reference>
<name>A0ABP7UI42_9SPHN</name>
<keyword evidence="4" id="KW-1185">Reference proteome</keyword>
<comment type="caution">
    <text evidence="3">The sequence shown here is derived from an EMBL/GenBank/DDBJ whole genome shotgun (WGS) entry which is preliminary data.</text>
</comment>
<dbReference type="InterPro" id="IPR001466">
    <property type="entry name" value="Beta-lactam-related"/>
</dbReference>
<gene>
    <name evidence="3" type="ORF">GCM10022281_25690</name>
</gene>
<evidence type="ECO:0000259" key="2">
    <source>
        <dbReference type="Pfam" id="PF00144"/>
    </source>
</evidence>
<organism evidence="3 4">
    <name type="scientific">Sphingomonas rosea</name>
    <dbReference type="NCBI Taxonomy" id="335605"/>
    <lineage>
        <taxon>Bacteria</taxon>
        <taxon>Pseudomonadati</taxon>
        <taxon>Pseudomonadota</taxon>
        <taxon>Alphaproteobacteria</taxon>
        <taxon>Sphingomonadales</taxon>
        <taxon>Sphingomonadaceae</taxon>
        <taxon>Sphingomonas</taxon>
    </lineage>
</organism>